<accession>A0A4Q7N1D6</accession>
<dbReference type="CDD" id="cd06171">
    <property type="entry name" value="Sigma70_r4"/>
    <property type="match status" value="1"/>
</dbReference>
<dbReference type="NCBIfam" id="TIGR02937">
    <property type="entry name" value="sigma70-ECF"/>
    <property type="match status" value="1"/>
</dbReference>
<dbReference type="EMBL" id="SGXA01000001">
    <property type="protein sequence ID" value="RZS75451.1"/>
    <property type="molecule type" value="Genomic_DNA"/>
</dbReference>
<gene>
    <name evidence="7" type="ORF">EV199_1317</name>
</gene>
<dbReference type="NCBIfam" id="TIGR02985">
    <property type="entry name" value="Sig70_bacteroi1"/>
    <property type="match status" value="1"/>
</dbReference>
<evidence type="ECO:0000259" key="5">
    <source>
        <dbReference type="Pfam" id="PF04542"/>
    </source>
</evidence>
<dbReference type="Pfam" id="PF04542">
    <property type="entry name" value="Sigma70_r2"/>
    <property type="match status" value="1"/>
</dbReference>
<dbReference type="InterPro" id="IPR013324">
    <property type="entry name" value="RNA_pol_sigma_r3/r4-like"/>
</dbReference>
<dbReference type="InterPro" id="IPR013325">
    <property type="entry name" value="RNA_pol_sigma_r2"/>
</dbReference>
<dbReference type="InterPro" id="IPR007627">
    <property type="entry name" value="RNA_pol_sigma70_r2"/>
</dbReference>
<keyword evidence="4" id="KW-0804">Transcription</keyword>
<dbReference type="InterPro" id="IPR013249">
    <property type="entry name" value="RNA_pol_sigma70_r4_t2"/>
</dbReference>
<dbReference type="OrthoDB" id="655312at2"/>
<name>A0A4Q7N1D6_9BACT</name>
<dbReference type="InterPro" id="IPR039425">
    <property type="entry name" value="RNA_pol_sigma-70-like"/>
</dbReference>
<dbReference type="GO" id="GO:0016987">
    <property type="term" value="F:sigma factor activity"/>
    <property type="evidence" value="ECO:0007669"/>
    <property type="project" value="UniProtKB-KW"/>
</dbReference>
<evidence type="ECO:0000313" key="7">
    <source>
        <dbReference type="EMBL" id="RZS75451.1"/>
    </source>
</evidence>
<dbReference type="PANTHER" id="PTHR43133">
    <property type="entry name" value="RNA POLYMERASE ECF-TYPE SIGMA FACTO"/>
    <property type="match status" value="1"/>
</dbReference>
<dbReference type="SUPFAM" id="SSF88946">
    <property type="entry name" value="Sigma2 domain of RNA polymerase sigma factors"/>
    <property type="match status" value="1"/>
</dbReference>
<dbReference type="SUPFAM" id="SSF88659">
    <property type="entry name" value="Sigma3 and sigma4 domains of RNA polymerase sigma factors"/>
    <property type="match status" value="1"/>
</dbReference>
<dbReference type="InterPro" id="IPR036388">
    <property type="entry name" value="WH-like_DNA-bd_sf"/>
</dbReference>
<dbReference type="PANTHER" id="PTHR43133:SF46">
    <property type="entry name" value="RNA POLYMERASE SIGMA-70 FACTOR ECF SUBFAMILY"/>
    <property type="match status" value="1"/>
</dbReference>
<evidence type="ECO:0000256" key="4">
    <source>
        <dbReference type="ARBA" id="ARBA00023163"/>
    </source>
</evidence>
<feature type="domain" description="RNA polymerase sigma-70 region 2" evidence="5">
    <location>
        <begin position="28"/>
        <end position="95"/>
    </location>
</feature>
<sequence>MSLQLDPEYEKELIVRLSRGDQAAFHAIYKYYSPRVYGKLLKVLKSKELAADILQELFAIIWQKRAGIDPDKSFNAYLFRISHNLVIDVFRKAKRDQQLIDHLIHAGLQEMENTEDWLFRKENEGWLHKAIERLPAQRQMVFKLCKLENKSHEETAQLLNISRATVNNHLVKAIQNLRAFAAENPDMAGILLLFWLFE</sequence>
<comment type="caution">
    <text evidence="7">The sequence shown here is derived from an EMBL/GenBank/DDBJ whole genome shotgun (WGS) entry which is preliminary data.</text>
</comment>
<protein>
    <submittedName>
        <fullName evidence="7">RNA polymerase sigma-70 factor (ECF subfamily)</fullName>
    </submittedName>
</protein>
<comment type="similarity">
    <text evidence="1">Belongs to the sigma-70 factor family. ECF subfamily.</text>
</comment>
<dbReference type="InterPro" id="IPR014284">
    <property type="entry name" value="RNA_pol_sigma-70_dom"/>
</dbReference>
<reference evidence="7 8" key="1">
    <citation type="submission" date="2019-02" db="EMBL/GenBank/DDBJ databases">
        <title>Genomic Encyclopedia of Type Strains, Phase IV (KMG-IV): sequencing the most valuable type-strain genomes for metagenomic binning, comparative biology and taxonomic classification.</title>
        <authorList>
            <person name="Goeker M."/>
        </authorList>
    </citation>
    <scope>NUCLEOTIDE SEQUENCE [LARGE SCALE GENOMIC DNA]</scope>
    <source>
        <strain evidence="7 8">DSM 18116</strain>
    </source>
</reference>
<dbReference type="GO" id="GO:0003677">
    <property type="term" value="F:DNA binding"/>
    <property type="evidence" value="ECO:0007669"/>
    <property type="project" value="InterPro"/>
</dbReference>
<dbReference type="Pfam" id="PF08281">
    <property type="entry name" value="Sigma70_r4_2"/>
    <property type="match status" value="1"/>
</dbReference>
<dbReference type="RefSeq" id="WP_130539818.1">
    <property type="nucleotide sequence ID" value="NZ_CP042431.1"/>
</dbReference>
<evidence type="ECO:0000256" key="2">
    <source>
        <dbReference type="ARBA" id="ARBA00023015"/>
    </source>
</evidence>
<dbReference type="Gene3D" id="1.10.1740.10">
    <property type="match status" value="1"/>
</dbReference>
<keyword evidence="2" id="KW-0805">Transcription regulation</keyword>
<keyword evidence="3" id="KW-0731">Sigma factor</keyword>
<proteinExistence type="inferred from homology"/>
<keyword evidence="8" id="KW-1185">Reference proteome</keyword>
<evidence type="ECO:0000313" key="8">
    <source>
        <dbReference type="Proteomes" id="UP000293874"/>
    </source>
</evidence>
<feature type="domain" description="RNA polymerase sigma factor 70 region 4 type 2" evidence="6">
    <location>
        <begin position="126"/>
        <end position="176"/>
    </location>
</feature>
<evidence type="ECO:0000256" key="3">
    <source>
        <dbReference type="ARBA" id="ARBA00023082"/>
    </source>
</evidence>
<dbReference type="InterPro" id="IPR014327">
    <property type="entry name" value="RNA_pol_sigma70_bacteroid"/>
</dbReference>
<dbReference type="Proteomes" id="UP000293874">
    <property type="component" value="Unassembled WGS sequence"/>
</dbReference>
<dbReference type="Gene3D" id="1.10.10.10">
    <property type="entry name" value="Winged helix-like DNA-binding domain superfamily/Winged helix DNA-binding domain"/>
    <property type="match status" value="1"/>
</dbReference>
<dbReference type="GO" id="GO:0006352">
    <property type="term" value="P:DNA-templated transcription initiation"/>
    <property type="evidence" value="ECO:0007669"/>
    <property type="project" value="InterPro"/>
</dbReference>
<dbReference type="AlphaFoldDB" id="A0A4Q7N1D6"/>
<evidence type="ECO:0000259" key="6">
    <source>
        <dbReference type="Pfam" id="PF08281"/>
    </source>
</evidence>
<organism evidence="7 8">
    <name type="scientific">Pseudobacter ginsenosidimutans</name>
    <dbReference type="NCBI Taxonomy" id="661488"/>
    <lineage>
        <taxon>Bacteria</taxon>
        <taxon>Pseudomonadati</taxon>
        <taxon>Bacteroidota</taxon>
        <taxon>Chitinophagia</taxon>
        <taxon>Chitinophagales</taxon>
        <taxon>Chitinophagaceae</taxon>
        <taxon>Pseudobacter</taxon>
    </lineage>
</organism>
<evidence type="ECO:0000256" key="1">
    <source>
        <dbReference type="ARBA" id="ARBA00010641"/>
    </source>
</evidence>